<name>A0ABT1TU44_9GAMM</name>
<feature type="transmembrane region" description="Helical" evidence="8">
    <location>
        <begin position="170"/>
        <end position="193"/>
    </location>
</feature>
<dbReference type="PRINTS" id="PR00812">
    <property type="entry name" value="BCTERIALGSPF"/>
</dbReference>
<feature type="transmembrane region" description="Helical" evidence="8">
    <location>
        <begin position="213"/>
        <end position="233"/>
    </location>
</feature>
<gene>
    <name evidence="10" type="ORF">NP589_12670</name>
</gene>
<evidence type="ECO:0000313" key="11">
    <source>
        <dbReference type="Proteomes" id="UP001524570"/>
    </source>
</evidence>
<evidence type="ECO:0000313" key="10">
    <source>
        <dbReference type="EMBL" id="MCQ8118284.1"/>
    </source>
</evidence>
<dbReference type="InterPro" id="IPR042094">
    <property type="entry name" value="T2SS_GspF_sf"/>
</dbReference>
<protein>
    <submittedName>
        <fullName evidence="10">Type II secretion system F family protein</fullName>
    </submittedName>
</protein>
<evidence type="ECO:0000256" key="2">
    <source>
        <dbReference type="ARBA" id="ARBA00005745"/>
    </source>
</evidence>
<keyword evidence="4" id="KW-0997">Cell inner membrane</keyword>
<evidence type="ECO:0000256" key="3">
    <source>
        <dbReference type="ARBA" id="ARBA00022475"/>
    </source>
</evidence>
<dbReference type="RefSeq" id="WP_256607324.1">
    <property type="nucleotide sequence ID" value="NZ_JANIBL010000037.1"/>
</dbReference>
<dbReference type="InterPro" id="IPR003004">
    <property type="entry name" value="GspF/PilC"/>
</dbReference>
<proteinExistence type="inferred from homology"/>
<comment type="similarity">
    <text evidence="2">Belongs to the GSP F family.</text>
</comment>
<accession>A0ABT1TU44</accession>
<sequence length="405" mass="44258">MPLYSYKAVNNQGIAEEGVRNAANEQALLLELQNQGLIPIRIELAKDKTFLGFKLKSATVKLSQKEIGMLTGELATLLESGLPLDRSLTILMQLTEENPKLNKLVGEVLEKVKAGKALADALESQSGVFSKFYLNMIRAGEMGGNLGGVLMRLSEYMERSQELKDTVSTALIYPAILLVMSLASLFVMLTFVVPQFKEMFDSAGQALPVPTQIVIGLAEFLQSYWWVLLTVILGSVQIIKSQLADPAGKKAWDGRLLKFPLFGDIILTLEIANFSRTFGTLLGNGVSILKSLGIVRETVGNMVLADLLENAEAQLKQGRTMSDALAQQNLFPKLAVQMIKMGEETGKLEEMLMRVATIYDKQLKTTIQRMLALLEPALIISLGLMIGGIIVSILLAILSVNDLAV</sequence>
<evidence type="ECO:0000256" key="5">
    <source>
        <dbReference type="ARBA" id="ARBA00022692"/>
    </source>
</evidence>
<keyword evidence="11" id="KW-1185">Reference proteome</keyword>
<dbReference type="PANTHER" id="PTHR30012:SF7">
    <property type="entry name" value="PROTEIN TRANSPORT PROTEIN HOFC HOMOLOG"/>
    <property type="match status" value="1"/>
</dbReference>
<evidence type="ECO:0000256" key="8">
    <source>
        <dbReference type="SAM" id="Phobius"/>
    </source>
</evidence>
<evidence type="ECO:0000256" key="1">
    <source>
        <dbReference type="ARBA" id="ARBA00004429"/>
    </source>
</evidence>
<comment type="subcellular location">
    <subcellularLocation>
        <location evidence="1">Cell inner membrane</location>
        <topology evidence="1">Multi-pass membrane protein</topology>
    </subcellularLocation>
</comment>
<dbReference type="InterPro" id="IPR018076">
    <property type="entry name" value="T2SS_GspF_dom"/>
</dbReference>
<keyword evidence="6 8" id="KW-1133">Transmembrane helix</keyword>
<feature type="transmembrane region" description="Helical" evidence="8">
    <location>
        <begin position="371"/>
        <end position="398"/>
    </location>
</feature>
<keyword evidence="5 8" id="KW-0812">Transmembrane</keyword>
<evidence type="ECO:0000256" key="6">
    <source>
        <dbReference type="ARBA" id="ARBA00022989"/>
    </source>
</evidence>
<evidence type="ECO:0000256" key="4">
    <source>
        <dbReference type="ARBA" id="ARBA00022519"/>
    </source>
</evidence>
<feature type="domain" description="Type II secretion system protein GspF" evidence="9">
    <location>
        <begin position="73"/>
        <end position="194"/>
    </location>
</feature>
<comment type="caution">
    <text evidence="10">The sequence shown here is derived from an EMBL/GenBank/DDBJ whole genome shotgun (WGS) entry which is preliminary data.</text>
</comment>
<dbReference type="EMBL" id="JANIBL010000037">
    <property type="protein sequence ID" value="MCQ8118284.1"/>
    <property type="molecule type" value="Genomic_DNA"/>
</dbReference>
<dbReference type="Proteomes" id="UP001524570">
    <property type="component" value="Unassembled WGS sequence"/>
</dbReference>
<keyword evidence="3" id="KW-1003">Cell membrane</keyword>
<feature type="domain" description="Type II secretion system protein GspF" evidence="9">
    <location>
        <begin position="274"/>
        <end position="395"/>
    </location>
</feature>
<evidence type="ECO:0000259" key="9">
    <source>
        <dbReference type="Pfam" id="PF00482"/>
    </source>
</evidence>
<dbReference type="Pfam" id="PF00482">
    <property type="entry name" value="T2SSF"/>
    <property type="match status" value="2"/>
</dbReference>
<dbReference type="Gene3D" id="1.20.81.30">
    <property type="entry name" value="Type II secretion system (T2SS), domain F"/>
    <property type="match status" value="2"/>
</dbReference>
<reference evidence="10 11" key="1">
    <citation type="submission" date="2022-07" db="EMBL/GenBank/DDBJ databases">
        <title>Methylomonas rivi sp. nov., Methylomonas rosea sp. nov., Methylomonas aureus sp. nov. and Methylomonas subterranea sp. nov., four novel methanotrophs isolated from a freshwater creek and the deep terrestrial subsurface.</title>
        <authorList>
            <person name="Abin C."/>
            <person name="Sankaranarayanan K."/>
            <person name="Garner C."/>
            <person name="Sindelar R."/>
            <person name="Kotary K."/>
            <person name="Garner R."/>
            <person name="Barclay S."/>
            <person name="Lawson P."/>
            <person name="Krumholz L."/>
        </authorList>
    </citation>
    <scope>NUCLEOTIDE SEQUENCE [LARGE SCALE GENOMIC DNA]</scope>
    <source>
        <strain evidence="10 11">WSC-7</strain>
    </source>
</reference>
<evidence type="ECO:0000256" key="7">
    <source>
        <dbReference type="ARBA" id="ARBA00023136"/>
    </source>
</evidence>
<organism evidence="10 11">
    <name type="scientific">Methylomonas rosea</name>
    <dbReference type="NCBI Taxonomy" id="2952227"/>
    <lineage>
        <taxon>Bacteria</taxon>
        <taxon>Pseudomonadati</taxon>
        <taxon>Pseudomonadota</taxon>
        <taxon>Gammaproteobacteria</taxon>
        <taxon>Methylococcales</taxon>
        <taxon>Methylococcaceae</taxon>
        <taxon>Methylomonas</taxon>
    </lineage>
</organism>
<keyword evidence="7 8" id="KW-0472">Membrane</keyword>
<dbReference type="PANTHER" id="PTHR30012">
    <property type="entry name" value="GENERAL SECRETION PATHWAY PROTEIN"/>
    <property type="match status" value="1"/>
</dbReference>